<reference evidence="3" key="1">
    <citation type="submission" date="2012-11" db="EMBL/GenBank/DDBJ databases">
        <authorList>
            <person name="Lucero-Rivera Y.E."/>
            <person name="Tovar-Ramirez D."/>
        </authorList>
    </citation>
    <scope>NUCLEOTIDE SEQUENCE [LARGE SCALE GENOMIC DNA]</scope>
    <source>
        <strain evidence="3">Araruama</strain>
    </source>
</reference>
<accession>A0A1V1NXG4</accession>
<gene>
    <name evidence="2" type="ORF">OMM_11768</name>
</gene>
<dbReference type="AlphaFoldDB" id="A0A1V1NXG4"/>
<protein>
    <submittedName>
        <fullName evidence="2">Uncharacterized protein</fullName>
    </submittedName>
</protein>
<sequence>VYPIGLIISILAICNHEYYGLIQSEKFQLDTFFLGFSFPLSLITLSVMFRLMDQTDNKLYKVLSEIDFWAINLGVIIFLFSY</sequence>
<evidence type="ECO:0000313" key="2">
    <source>
        <dbReference type="EMBL" id="ETR67280.1"/>
    </source>
</evidence>
<feature type="transmembrane region" description="Helical" evidence="1">
    <location>
        <begin position="59"/>
        <end position="80"/>
    </location>
</feature>
<evidence type="ECO:0000256" key="1">
    <source>
        <dbReference type="SAM" id="Phobius"/>
    </source>
</evidence>
<name>A0A1V1NXG4_9BACT</name>
<keyword evidence="1" id="KW-0812">Transmembrane</keyword>
<dbReference type="EMBL" id="ATBP01001463">
    <property type="protein sequence ID" value="ETR67280.1"/>
    <property type="molecule type" value="Genomic_DNA"/>
</dbReference>
<keyword evidence="1" id="KW-0472">Membrane</keyword>
<proteinExistence type="predicted"/>
<evidence type="ECO:0000313" key="3">
    <source>
        <dbReference type="Proteomes" id="UP000189670"/>
    </source>
</evidence>
<keyword evidence="1" id="KW-1133">Transmembrane helix</keyword>
<feature type="transmembrane region" description="Helical" evidence="1">
    <location>
        <begin position="32"/>
        <end position="52"/>
    </location>
</feature>
<organism evidence="2 3">
    <name type="scientific">Candidatus Magnetoglobus multicellularis str. Araruama</name>
    <dbReference type="NCBI Taxonomy" id="890399"/>
    <lineage>
        <taxon>Bacteria</taxon>
        <taxon>Pseudomonadati</taxon>
        <taxon>Thermodesulfobacteriota</taxon>
        <taxon>Desulfobacteria</taxon>
        <taxon>Desulfobacterales</taxon>
        <taxon>Desulfobacteraceae</taxon>
        <taxon>Candidatus Magnetoglobus</taxon>
    </lineage>
</organism>
<feature type="non-terminal residue" evidence="2">
    <location>
        <position position="1"/>
    </location>
</feature>
<dbReference type="Proteomes" id="UP000189670">
    <property type="component" value="Unassembled WGS sequence"/>
</dbReference>
<comment type="caution">
    <text evidence="2">The sequence shown here is derived from an EMBL/GenBank/DDBJ whole genome shotgun (WGS) entry which is preliminary data.</text>
</comment>